<dbReference type="SUPFAM" id="SSF51735">
    <property type="entry name" value="NAD(P)-binding Rossmann-fold domains"/>
    <property type="match status" value="1"/>
</dbReference>
<evidence type="ECO:0000313" key="3">
    <source>
        <dbReference type="EMBL" id="SFZ74651.1"/>
    </source>
</evidence>
<dbReference type="InterPro" id="IPR019665">
    <property type="entry name" value="OxRdtase/DH_put_Rossmann_dom"/>
</dbReference>
<feature type="domain" description="DUF2520" evidence="2">
    <location>
        <begin position="138"/>
        <end position="263"/>
    </location>
</feature>
<sequence length="294" mass="30445">MTLPTLNLIGPGRLGRTLARLWQQAGLVQVQDLIGRHPDHTQQAIAFIGAGQAASLAMLRPATLTLLATPDDCLADWAEQLAATATLRAQDVVFHCSGALPSSVLDSVRRRGAYVASVHPLTSFAEPALAVQQFAGSYCACEGDAAALAQLGPLFDAIGARRFAVDPAGKTLYHAGAVLACNDLVALMEAALRCMAGAGVERSQAWAALRPLIDGTLRNLDQLAPSAALTGPVARGDAAAVARQLAATRDLDVRTADTYRSLGLLACELAAAKAEHAPSSTQLAAIRQALGEAA</sequence>
<gene>
    <name evidence="3" type="ORF">SAMN02745887_01349</name>
</gene>
<dbReference type="InterPro" id="IPR008927">
    <property type="entry name" value="6-PGluconate_DH-like_C_sf"/>
</dbReference>
<dbReference type="OrthoDB" id="8650434at2"/>
<protein>
    <submittedName>
        <fullName evidence="3">Predicted oxidoreductase, contains short-chain dehydrogenase (SDR) and DUF2520 domains</fullName>
    </submittedName>
</protein>
<dbReference type="InterPro" id="IPR036291">
    <property type="entry name" value="NAD(P)-bd_dom_sf"/>
</dbReference>
<evidence type="ECO:0000259" key="2">
    <source>
        <dbReference type="Pfam" id="PF10728"/>
    </source>
</evidence>
<dbReference type="InterPro" id="IPR037108">
    <property type="entry name" value="TM1727-like_C_sf"/>
</dbReference>
<dbReference type="InterPro" id="IPR018931">
    <property type="entry name" value="DUF2520"/>
</dbReference>
<dbReference type="Proteomes" id="UP000186513">
    <property type="component" value="Unassembled WGS sequence"/>
</dbReference>
<evidence type="ECO:0000259" key="1">
    <source>
        <dbReference type="Pfam" id="PF10727"/>
    </source>
</evidence>
<dbReference type="EMBL" id="FPKR01000004">
    <property type="protein sequence ID" value="SFZ74651.1"/>
    <property type="molecule type" value="Genomic_DNA"/>
</dbReference>
<dbReference type="Pfam" id="PF10727">
    <property type="entry name" value="Rossmann-like"/>
    <property type="match status" value="1"/>
</dbReference>
<name>A0A1K2HD18_9NEIS</name>
<reference evidence="3 4" key="1">
    <citation type="submission" date="2016-11" db="EMBL/GenBank/DDBJ databases">
        <authorList>
            <person name="Jaros S."/>
            <person name="Januszkiewicz K."/>
            <person name="Wedrychowicz H."/>
        </authorList>
    </citation>
    <scope>NUCLEOTIDE SEQUENCE [LARGE SCALE GENOMIC DNA]</scope>
    <source>
        <strain evidence="3 4">DSM 18899</strain>
    </source>
</reference>
<dbReference type="Gene3D" id="1.10.1040.20">
    <property type="entry name" value="ProC-like, C-terminal domain"/>
    <property type="match status" value="1"/>
</dbReference>
<feature type="domain" description="Putative oxidoreductase/dehydrogenase Rossmann-like" evidence="1">
    <location>
        <begin position="8"/>
        <end position="120"/>
    </location>
</feature>
<dbReference type="RefSeq" id="WP_072427872.1">
    <property type="nucleotide sequence ID" value="NZ_FPKR01000004.1"/>
</dbReference>
<accession>A0A1K2HD18</accession>
<dbReference type="PANTHER" id="PTHR40459">
    <property type="entry name" value="CONSERVED HYPOTHETICAL ALANINE AND LEUCINE RICH PROTEIN"/>
    <property type="match status" value="1"/>
</dbReference>
<dbReference type="Pfam" id="PF10728">
    <property type="entry name" value="DUF2520"/>
    <property type="match status" value="1"/>
</dbReference>
<dbReference type="PANTHER" id="PTHR40459:SF1">
    <property type="entry name" value="CONSERVED HYPOTHETICAL ALANINE AND LEUCINE RICH PROTEIN"/>
    <property type="match status" value="1"/>
</dbReference>
<dbReference type="SUPFAM" id="SSF48179">
    <property type="entry name" value="6-phosphogluconate dehydrogenase C-terminal domain-like"/>
    <property type="match status" value="1"/>
</dbReference>
<proteinExistence type="predicted"/>
<organism evidence="3 4">
    <name type="scientific">Chitinimonas taiwanensis DSM 18899</name>
    <dbReference type="NCBI Taxonomy" id="1121279"/>
    <lineage>
        <taxon>Bacteria</taxon>
        <taxon>Pseudomonadati</taxon>
        <taxon>Pseudomonadota</taxon>
        <taxon>Betaproteobacteria</taxon>
        <taxon>Neisseriales</taxon>
        <taxon>Chitinibacteraceae</taxon>
        <taxon>Chitinimonas</taxon>
    </lineage>
</organism>
<dbReference type="AlphaFoldDB" id="A0A1K2HD18"/>
<evidence type="ECO:0000313" key="4">
    <source>
        <dbReference type="Proteomes" id="UP000186513"/>
    </source>
</evidence>
<dbReference type="Gene3D" id="3.40.50.720">
    <property type="entry name" value="NAD(P)-binding Rossmann-like Domain"/>
    <property type="match status" value="1"/>
</dbReference>
<keyword evidence="4" id="KW-1185">Reference proteome</keyword>
<dbReference type="STRING" id="1121279.SAMN02745887_01349"/>